<sequence>MPLIRIPVIIGGALLLLRPAKALMVALQYNFKAQEGKFDQ</sequence>
<dbReference type="EMBL" id="UOEJ01000275">
    <property type="protein sequence ID" value="VAW07475.1"/>
    <property type="molecule type" value="Genomic_DNA"/>
</dbReference>
<protein>
    <submittedName>
        <fullName evidence="1">Uncharacterized protein</fullName>
    </submittedName>
</protein>
<organism evidence="1">
    <name type="scientific">hydrothermal vent metagenome</name>
    <dbReference type="NCBI Taxonomy" id="652676"/>
    <lineage>
        <taxon>unclassified sequences</taxon>
        <taxon>metagenomes</taxon>
        <taxon>ecological metagenomes</taxon>
    </lineage>
</organism>
<reference evidence="1" key="1">
    <citation type="submission" date="2018-06" db="EMBL/GenBank/DDBJ databases">
        <authorList>
            <person name="Zhirakovskaya E."/>
        </authorList>
    </citation>
    <scope>NUCLEOTIDE SEQUENCE</scope>
</reference>
<accession>A0A3B0SNT1</accession>
<gene>
    <name evidence="1" type="ORF">MNBD_ALPHA01-1025</name>
</gene>
<evidence type="ECO:0000313" key="1">
    <source>
        <dbReference type="EMBL" id="VAW07475.1"/>
    </source>
</evidence>
<proteinExistence type="predicted"/>
<name>A0A3B0SNT1_9ZZZZ</name>
<dbReference type="AlphaFoldDB" id="A0A3B0SNT1"/>